<dbReference type="EMBL" id="CAJOBP010078400">
    <property type="protein sequence ID" value="CAF4906393.1"/>
    <property type="molecule type" value="Genomic_DNA"/>
</dbReference>
<proteinExistence type="predicted"/>
<keyword evidence="3" id="KW-1185">Reference proteome</keyword>
<dbReference type="AlphaFoldDB" id="A0A821VDM9"/>
<evidence type="ECO:0000256" key="1">
    <source>
        <dbReference type="SAM" id="MobiDB-lite"/>
    </source>
</evidence>
<feature type="compositionally biased region" description="Polar residues" evidence="1">
    <location>
        <begin position="47"/>
        <end position="60"/>
    </location>
</feature>
<reference evidence="2" key="1">
    <citation type="submission" date="2021-02" db="EMBL/GenBank/DDBJ databases">
        <authorList>
            <person name="Nowell W R."/>
        </authorList>
    </citation>
    <scope>NUCLEOTIDE SEQUENCE</scope>
</reference>
<organism evidence="2 3">
    <name type="scientific">Rotaria socialis</name>
    <dbReference type="NCBI Taxonomy" id="392032"/>
    <lineage>
        <taxon>Eukaryota</taxon>
        <taxon>Metazoa</taxon>
        <taxon>Spiralia</taxon>
        <taxon>Gnathifera</taxon>
        <taxon>Rotifera</taxon>
        <taxon>Eurotatoria</taxon>
        <taxon>Bdelloidea</taxon>
        <taxon>Philodinida</taxon>
        <taxon>Philodinidae</taxon>
        <taxon>Rotaria</taxon>
    </lineage>
</organism>
<accession>A0A821VDM9</accession>
<name>A0A821VDM9_9BILA</name>
<gene>
    <name evidence="2" type="ORF">UJA718_LOCUS45765</name>
</gene>
<feature type="non-terminal residue" evidence="2">
    <location>
        <position position="60"/>
    </location>
</feature>
<feature type="non-terminal residue" evidence="2">
    <location>
        <position position="1"/>
    </location>
</feature>
<dbReference type="Proteomes" id="UP000663873">
    <property type="component" value="Unassembled WGS sequence"/>
</dbReference>
<feature type="region of interest" description="Disordered" evidence="1">
    <location>
        <begin position="39"/>
        <end position="60"/>
    </location>
</feature>
<evidence type="ECO:0000313" key="3">
    <source>
        <dbReference type="Proteomes" id="UP000663873"/>
    </source>
</evidence>
<comment type="caution">
    <text evidence="2">The sequence shown here is derived from an EMBL/GenBank/DDBJ whole genome shotgun (WGS) entry which is preliminary data.</text>
</comment>
<protein>
    <submittedName>
        <fullName evidence="2">Uncharacterized protein</fullName>
    </submittedName>
</protein>
<evidence type="ECO:0000313" key="2">
    <source>
        <dbReference type="EMBL" id="CAF4906393.1"/>
    </source>
</evidence>
<sequence>FISYPVLQLLKSIQQEKELSQRLSQSSIQASFSNVNPTQALPYAPSMPTQLGKQSTATPR</sequence>